<gene>
    <name evidence="1" type="ORF">J2S17_000326</name>
</gene>
<protein>
    <submittedName>
        <fullName evidence="1">Uncharacterized protein</fullName>
    </submittedName>
</protein>
<sequence length="52" mass="6180">MFDVNLRWNGFHAVAFRKQNRGFTLKQKKTPKGVFFLRIEATRMRTTLHIAT</sequence>
<reference evidence="1 2" key="1">
    <citation type="submission" date="2023-07" db="EMBL/GenBank/DDBJ databases">
        <title>Genomic Encyclopedia of Type Strains, Phase IV (KMG-IV): sequencing the most valuable type-strain genomes for metagenomic binning, comparative biology and taxonomic classification.</title>
        <authorList>
            <person name="Goeker M."/>
        </authorList>
    </citation>
    <scope>NUCLEOTIDE SEQUENCE [LARGE SCALE GENOMIC DNA]</scope>
    <source>
        <strain evidence="1 2">DSM 23494</strain>
    </source>
</reference>
<organism evidence="1 2">
    <name type="scientific">Cytobacillus purgationiresistens</name>
    <dbReference type="NCBI Taxonomy" id="863449"/>
    <lineage>
        <taxon>Bacteria</taxon>
        <taxon>Bacillati</taxon>
        <taxon>Bacillota</taxon>
        <taxon>Bacilli</taxon>
        <taxon>Bacillales</taxon>
        <taxon>Bacillaceae</taxon>
        <taxon>Cytobacillus</taxon>
    </lineage>
</organism>
<dbReference type="EMBL" id="JAUSUB010000001">
    <property type="protein sequence ID" value="MDQ0268457.1"/>
    <property type="molecule type" value="Genomic_DNA"/>
</dbReference>
<accession>A0ABU0AB32</accession>
<evidence type="ECO:0000313" key="1">
    <source>
        <dbReference type="EMBL" id="MDQ0268457.1"/>
    </source>
</evidence>
<proteinExistence type="predicted"/>
<comment type="caution">
    <text evidence="1">The sequence shown here is derived from an EMBL/GenBank/DDBJ whole genome shotgun (WGS) entry which is preliminary data.</text>
</comment>
<evidence type="ECO:0000313" key="2">
    <source>
        <dbReference type="Proteomes" id="UP001238088"/>
    </source>
</evidence>
<name>A0ABU0AB32_9BACI</name>
<dbReference type="Proteomes" id="UP001238088">
    <property type="component" value="Unassembled WGS sequence"/>
</dbReference>
<keyword evidence="2" id="KW-1185">Reference proteome</keyword>